<feature type="compositionally biased region" description="Basic residues" evidence="1">
    <location>
        <begin position="92"/>
        <end position="103"/>
    </location>
</feature>
<proteinExistence type="predicted"/>
<reference evidence="3" key="1">
    <citation type="submission" date="2017-01" db="EMBL/GenBank/DDBJ databases">
        <authorList>
            <person name="Wang Y."/>
            <person name="White M."/>
            <person name="Kvist S."/>
            <person name="Moncalvo J.-M."/>
        </authorList>
    </citation>
    <scope>NUCLEOTIDE SEQUENCE [LARGE SCALE GENOMIC DNA]</scope>
    <source>
        <strain evidence="3">ID-206-W2</strain>
    </source>
</reference>
<protein>
    <submittedName>
        <fullName evidence="2">Uncharacterized protein</fullName>
    </submittedName>
</protein>
<comment type="caution">
    <text evidence="2">The sequence shown here is derived from an EMBL/GenBank/DDBJ whole genome shotgun (WGS) entry which is preliminary data.</text>
</comment>
<dbReference type="EMBL" id="LSSM01007183">
    <property type="protein sequence ID" value="OMJ09050.1"/>
    <property type="molecule type" value="Genomic_DNA"/>
</dbReference>
<keyword evidence="3" id="KW-1185">Reference proteome</keyword>
<dbReference type="AlphaFoldDB" id="A0A1R1X359"/>
<evidence type="ECO:0000313" key="2">
    <source>
        <dbReference type="EMBL" id="OMJ09050.1"/>
    </source>
</evidence>
<feature type="compositionally biased region" description="Basic and acidic residues" evidence="1">
    <location>
        <begin position="104"/>
        <end position="122"/>
    </location>
</feature>
<evidence type="ECO:0000256" key="1">
    <source>
        <dbReference type="SAM" id="MobiDB-lite"/>
    </source>
</evidence>
<organism evidence="2 3">
    <name type="scientific">Smittium culicis</name>
    <dbReference type="NCBI Taxonomy" id="133412"/>
    <lineage>
        <taxon>Eukaryota</taxon>
        <taxon>Fungi</taxon>
        <taxon>Fungi incertae sedis</taxon>
        <taxon>Zoopagomycota</taxon>
        <taxon>Kickxellomycotina</taxon>
        <taxon>Harpellomycetes</taxon>
        <taxon>Harpellales</taxon>
        <taxon>Legeriomycetaceae</taxon>
        <taxon>Smittium</taxon>
    </lineage>
</organism>
<sequence>MDKDGDIILVETMRTMLADLPSTITQYRIDNIQDNGSPRTCTSSVRVDYETIVYGRSEKDSTEESLSSAPEARVRLPRCNGANPASCPSPKPTKHLQKSRRSVPGKEEPKFSSKVQEFERSVEQTTSSPVGGRLSMFRAAWAKLTDDQLVTNIVEKRFVIPFRNIIPNKKVQRKENLLKSFPNEKAEAQPTHRHSVRDLWKFYTRWSAPAPTATGHPLTLRPHRFKRKMIREASEAITREVTALLSGRTIEEMKVRTPRVLQKTLHDPKEYRRPPPSIGSPGAQQPCVGALLQDGDPDIRIQDDQEEGLHGVPRIGRRLHACSNPPDVQEIPEVFMDRSDIPIPHPSFRSIFKP</sequence>
<accession>A0A1R1X359</accession>
<feature type="region of interest" description="Disordered" evidence="1">
    <location>
        <begin position="56"/>
        <end position="129"/>
    </location>
</feature>
<name>A0A1R1X359_9FUNG</name>
<dbReference type="Proteomes" id="UP000187429">
    <property type="component" value="Unassembled WGS sequence"/>
</dbReference>
<evidence type="ECO:0000313" key="3">
    <source>
        <dbReference type="Proteomes" id="UP000187429"/>
    </source>
</evidence>
<gene>
    <name evidence="2" type="ORF">AYI69_g10834</name>
</gene>